<dbReference type="InterPro" id="IPR019398">
    <property type="entry name" value="Pre-rRNA_process_TSR2"/>
</dbReference>
<dbReference type="AlphaFoldDB" id="A0A1Y1UE18"/>
<evidence type="ECO:0000256" key="3">
    <source>
        <dbReference type="SAM" id="MobiDB-lite"/>
    </source>
</evidence>
<dbReference type="FunCoup" id="A0A1Y1UE18">
    <property type="interactions" value="314"/>
</dbReference>
<feature type="region of interest" description="Disordered" evidence="3">
    <location>
        <begin position="161"/>
        <end position="237"/>
    </location>
</feature>
<gene>
    <name evidence="4" type="ORF">BD324DRAFT_652459</name>
</gene>
<evidence type="ECO:0000256" key="1">
    <source>
        <dbReference type="ARBA" id="ARBA00006524"/>
    </source>
</evidence>
<feature type="compositionally biased region" description="Acidic residues" evidence="3">
    <location>
        <begin position="187"/>
        <end position="205"/>
    </location>
</feature>
<dbReference type="InParanoid" id="A0A1Y1UE18"/>
<protein>
    <submittedName>
        <fullName evidence="4">Pre-rRNA-processing protein TSR2-domain-containing protein</fullName>
    </submittedName>
</protein>
<proteinExistence type="inferred from homology"/>
<reference evidence="4 5" key="1">
    <citation type="submission" date="2017-03" db="EMBL/GenBank/DDBJ databases">
        <title>Widespread Adenine N6-methylation of Active Genes in Fungi.</title>
        <authorList>
            <consortium name="DOE Joint Genome Institute"/>
            <person name="Mondo S.J."/>
            <person name="Dannebaum R.O."/>
            <person name="Kuo R.C."/>
            <person name="Louie K.B."/>
            <person name="Bewick A.J."/>
            <person name="Labutti K."/>
            <person name="Haridas S."/>
            <person name="Kuo A."/>
            <person name="Salamov A."/>
            <person name="Ahrendt S.R."/>
            <person name="Lau R."/>
            <person name="Bowen B.P."/>
            <person name="Lipzen A."/>
            <person name="Sullivan W."/>
            <person name="Andreopoulos W.B."/>
            <person name="Clum A."/>
            <person name="Lindquist E."/>
            <person name="Daum C."/>
            <person name="Northen T.R."/>
            <person name="Ramamoorthy G."/>
            <person name="Schmitz R.J."/>
            <person name="Gryganskyi A."/>
            <person name="Culley D."/>
            <person name="Magnuson J."/>
            <person name="James T.Y."/>
            <person name="O'Malley M.A."/>
            <person name="Stajich J.E."/>
            <person name="Spatafora J.W."/>
            <person name="Visel A."/>
            <person name="Grigoriev I.V."/>
        </authorList>
    </citation>
    <scope>NUCLEOTIDE SEQUENCE [LARGE SCALE GENOMIC DNA]</scope>
    <source>
        <strain evidence="4 5">NRRL Y-17943</strain>
    </source>
</reference>
<evidence type="ECO:0000313" key="5">
    <source>
        <dbReference type="Proteomes" id="UP000193218"/>
    </source>
</evidence>
<keyword evidence="2" id="KW-0698">rRNA processing</keyword>
<comment type="similarity">
    <text evidence="1">Belongs to the TSR2 family.</text>
</comment>
<dbReference type="GeneID" id="33560305"/>
<keyword evidence="5" id="KW-1185">Reference proteome</keyword>
<dbReference type="Proteomes" id="UP000193218">
    <property type="component" value="Unassembled WGS sequence"/>
</dbReference>
<dbReference type="Pfam" id="PF10273">
    <property type="entry name" value="WGG"/>
    <property type="match status" value="1"/>
</dbReference>
<dbReference type="RefSeq" id="XP_021869515.1">
    <property type="nucleotide sequence ID" value="XM_022018496.1"/>
</dbReference>
<sequence>MASSSSSSNPAQAAPSLPSPTILLFARGVVALLDLWPALTIAVAEQWGGAESAEKKVWMASVIVDEFESRAVFLPSTAGAGSDTATPAAPVVDPRTADDPPLDLDDLGDLIHQMMSDEFDANIEDNSIDAVTADILRLWKDLLSPSTNTSPENLVSALETRAGQVKRSGVNASSGGGPQEMNGGDVHDDEAGDWTDSDNSEDDGEVPQLVPVKQEKEKVEPVFDEDGFELVQKGRRR</sequence>
<comment type="caution">
    <text evidence="4">The sequence shown here is derived from an EMBL/GenBank/DDBJ whole genome shotgun (WGS) entry which is preliminary data.</text>
</comment>
<dbReference type="GO" id="GO:0006364">
    <property type="term" value="P:rRNA processing"/>
    <property type="evidence" value="ECO:0007669"/>
    <property type="project" value="UniProtKB-KW"/>
</dbReference>
<organism evidence="4 5">
    <name type="scientific">Kockovaella imperatae</name>
    <dbReference type="NCBI Taxonomy" id="4999"/>
    <lineage>
        <taxon>Eukaryota</taxon>
        <taxon>Fungi</taxon>
        <taxon>Dikarya</taxon>
        <taxon>Basidiomycota</taxon>
        <taxon>Agaricomycotina</taxon>
        <taxon>Tremellomycetes</taxon>
        <taxon>Tremellales</taxon>
        <taxon>Cuniculitremaceae</taxon>
        <taxon>Kockovaella</taxon>
    </lineage>
</organism>
<dbReference type="EMBL" id="NBSH01000011">
    <property type="protein sequence ID" value="ORX35325.1"/>
    <property type="molecule type" value="Genomic_DNA"/>
</dbReference>
<accession>A0A1Y1UE18</accession>
<name>A0A1Y1UE18_9TREE</name>
<dbReference type="PANTHER" id="PTHR21250">
    <property type="entry name" value="PRE-RRNA-PROCESSING PROTEIN TSR2 HOMOLOG"/>
    <property type="match status" value="1"/>
</dbReference>
<dbReference type="OrthoDB" id="263560at2759"/>
<feature type="region of interest" description="Disordered" evidence="3">
    <location>
        <begin position="78"/>
        <end position="98"/>
    </location>
</feature>
<evidence type="ECO:0000256" key="2">
    <source>
        <dbReference type="ARBA" id="ARBA00022552"/>
    </source>
</evidence>
<dbReference type="STRING" id="4999.A0A1Y1UE18"/>
<evidence type="ECO:0000313" key="4">
    <source>
        <dbReference type="EMBL" id="ORX35325.1"/>
    </source>
</evidence>